<evidence type="ECO:0000256" key="1">
    <source>
        <dbReference type="ARBA" id="ARBA00022737"/>
    </source>
</evidence>
<evidence type="ECO:0000313" key="4">
    <source>
        <dbReference type="EMBL" id="EYU21740.1"/>
    </source>
</evidence>
<gene>
    <name evidence="4" type="ORF">MIMGU_mgv1a025655mg</name>
</gene>
<feature type="repeat" description="PPR" evidence="2">
    <location>
        <begin position="323"/>
        <end position="357"/>
    </location>
</feature>
<dbReference type="PANTHER" id="PTHR46862:SF5">
    <property type="entry name" value="OS02G0170000 PROTEIN"/>
    <property type="match status" value="1"/>
</dbReference>
<dbReference type="PhylomeDB" id="A0A022Q5D6"/>
<dbReference type="EMBL" id="KI632223">
    <property type="protein sequence ID" value="EYU21740.1"/>
    <property type="molecule type" value="Genomic_DNA"/>
</dbReference>
<feature type="repeat" description="PPR" evidence="2">
    <location>
        <begin position="252"/>
        <end position="287"/>
    </location>
</feature>
<dbReference type="NCBIfam" id="TIGR00756">
    <property type="entry name" value="PPR"/>
    <property type="match status" value="4"/>
</dbReference>
<dbReference type="Pfam" id="PF01535">
    <property type="entry name" value="PPR"/>
    <property type="match status" value="2"/>
</dbReference>
<keyword evidence="5" id="KW-1185">Reference proteome</keyword>
<dbReference type="InterPro" id="IPR011990">
    <property type="entry name" value="TPR-like_helical_dom_sf"/>
</dbReference>
<feature type="repeat" description="PPR" evidence="2">
    <location>
        <begin position="288"/>
        <end position="322"/>
    </location>
</feature>
<dbReference type="Pfam" id="PF17177">
    <property type="entry name" value="PPR_long"/>
    <property type="match status" value="1"/>
</dbReference>
<organism evidence="4 5">
    <name type="scientific">Erythranthe guttata</name>
    <name type="common">Yellow monkey flower</name>
    <name type="synonym">Mimulus guttatus</name>
    <dbReference type="NCBI Taxonomy" id="4155"/>
    <lineage>
        <taxon>Eukaryota</taxon>
        <taxon>Viridiplantae</taxon>
        <taxon>Streptophyta</taxon>
        <taxon>Embryophyta</taxon>
        <taxon>Tracheophyta</taxon>
        <taxon>Spermatophyta</taxon>
        <taxon>Magnoliopsida</taxon>
        <taxon>eudicotyledons</taxon>
        <taxon>Gunneridae</taxon>
        <taxon>Pentapetalae</taxon>
        <taxon>asterids</taxon>
        <taxon>lamiids</taxon>
        <taxon>Lamiales</taxon>
        <taxon>Phrymaceae</taxon>
        <taxon>Erythranthe</taxon>
    </lineage>
</organism>
<evidence type="ECO:0000259" key="3">
    <source>
        <dbReference type="Pfam" id="PF17177"/>
    </source>
</evidence>
<evidence type="ECO:0000256" key="2">
    <source>
        <dbReference type="PROSITE-ProRule" id="PRU00708"/>
    </source>
</evidence>
<keyword evidence="1" id="KW-0677">Repeat</keyword>
<accession>A0A022Q5D6</accession>
<protein>
    <recommendedName>
        <fullName evidence="3">PROP1-like PPR domain-containing protein</fullName>
    </recommendedName>
</protein>
<dbReference type="Proteomes" id="UP000030748">
    <property type="component" value="Unassembled WGS sequence"/>
</dbReference>
<dbReference type="OMA" id="SMIRPLC"/>
<name>A0A022Q5D6_ERYGU</name>
<sequence>MALLVRRLQLLRPSSLLRFSLSSAHEFIPSPLASSSAMLCFSQAFHQTPCRQCKHTPDFAGRRLYEIMGFSAECAEEARGEIRLGFEEIRERVQKAKDFASGDEAIAFLDDADVRPDKDFIFSLIWDLREEWKLAFLVYKWGEKRDCVVEKTWCLMIWLLGNHGKFGTAWTLVHELYRASKDTQQAMLILIDRYAAANNPDKAIETFHLMQKFKFSPEQKTYFVFLNILCKHGNIEEAEQSMYLNKKFSPLETESFNIILNGWCNIATDVYEAKRIWREMSKCCIEPDGNSYTHMISCFSSVGNLFDSLRLYDEMKKRGWVPGLEVYHSLIYVLARENCLSEALRIIDRMKETGLKPNSATYNLVIRPLCEAEKFEDARVVLARMLEDDISPTIETYHELLKGETLEGTLGVLSHMRKSRLGPSRETFLLILDKFLKTGQPENALKIWSEMNEYEIKPDREHYKVLVEGFAKCGLIAKAKEFYSEMTSSFGLNDDPSLKKLLEEPARKGVRAKKGEGQMTIVRRITKGNGLQRGRRSSLVRIRKNR</sequence>
<feature type="repeat" description="PPR" evidence="2">
    <location>
        <begin position="358"/>
        <end position="392"/>
    </location>
</feature>
<dbReference type="PROSITE" id="PS51375">
    <property type="entry name" value="PPR"/>
    <property type="match status" value="6"/>
</dbReference>
<dbReference type="InterPro" id="IPR002885">
    <property type="entry name" value="PPR_rpt"/>
</dbReference>
<dbReference type="eggNOG" id="KOG4197">
    <property type="taxonomic scope" value="Eukaryota"/>
</dbReference>
<feature type="domain" description="PROP1-like PPR" evidence="3">
    <location>
        <begin position="293"/>
        <end position="439"/>
    </location>
</feature>
<feature type="repeat" description="PPR" evidence="2">
    <location>
        <begin position="424"/>
        <end position="458"/>
    </location>
</feature>
<feature type="repeat" description="PPR" evidence="2">
    <location>
        <begin position="459"/>
        <end position="489"/>
    </location>
</feature>
<dbReference type="PANTHER" id="PTHR46862">
    <property type="entry name" value="OS07G0661900 PROTEIN"/>
    <property type="match status" value="1"/>
</dbReference>
<proteinExistence type="predicted"/>
<dbReference type="Gene3D" id="1.25.40.10">
    <property type="entry name" value="Tetratricopeptide repeat domain"/>
    <property type="match status" value="3"/>
</dbReference>
<dbReference type="KEGG" id="egt:105975539"/>
<evidence type="ECO:0000313" key="5">
    <source>
        <dbReference type="Proteomes" id="UP000030748"/>
    </source>
</evidence>
<dbReference type="OrthoDB" id="185373at2759"/>
<dbReference type="AlphaFoldDB" id="A0A022Q5D6"/>
<reference evidence="4 5" key="1">
    <citation type="journal article" date="2013" name="Proc. Natl. Acad. Sci. U.S.A.">
        <title>Fine-scale variation in meiotic recombination in Mimulus inferred from population shotgun sequencing.</title>
        <authorList>
            <person name="Hellsten U."/>
            <person name="Wright K.M."/>
            <person name="Jenkins J."/>
            <person name="Shu S."/>
            <person name="Yuan Y."/>
            <person name="Wessler S.R."/>
            <person name="Schmutz J."/>
            <person name="Willis J.H."/>
            <person name="Rokhsar D.S."/>
        </authorList>
    </citation>
    <scope>NUCLEOTIDE SEQUENCE [LARGE SCALE GENOMIC DNA]</scope>
    <source>
        <strain evidence="5">cv. DUN x IM62</strain>
    </source>
</reference>
<dbReference type="InterPro" id="IPR033443">
    <property type="entry name" value="PROP1-like_PPR_dom"/>
</dbReference>